<evidence type="ECO:0000256" key="5">
    <source>
        <dbReference type="HAMAP-Rule" id="MF_00008"/>
    </source>
</evidence>
<comment type="caution">
    <text evidence="5">Lacks conserved residue(s) required for the propagation of feature annotation.</text>
</comment>
<evidence type="ECO:0000256" key="1">
    <source>
        <dbReference type="ARBA" id="ARBA00011947"/>
    </source>
</evidence>
<feature type="binding site" evidence="5">
    <location>
        <begin position="127"/>
        <end position="128"/>
    </location>
    <ligand>
        <name>dUMP</name>
        <dbReference type="ChEBI" id="CHEBI:246422"/>
        <note>ligand shared between dimeric partners</note>
    </ligand>
</feature>
<feature type="binding site" description="in other chain" evidence="5">
    <location>
        <position position="21"/>
    </location>
    <ligand>
        <name>dUMP</name>
        <dbReference type="ChEBI" id="CHEBI:246422"/>
        <note>ligand shared between dimeric partners</note>
    </ligand>
</feature>
<reference evidence="10" key="1">
    <citation type="submission" date="2017-09" db="EMBL/GenBank/DDBJ databases">
        <title>Depth-based differentiation of microbial function through sediment-hosted aquifers and enrichment of novel symbionts in the deep terrestrial subsurface.</title>
        <authorList>
            <person name="Probst A.J."/>
            <person name="Ladd B."/>
            <person name="Jarett J.K."/>
            <person name="Geller-Mcgrath D.E."/>
            <person name="Sieber C.M.K."/>
            <person name="Emerson J.B."/>
            <person name="Anantharaman K."/>
            <person name="Thomas B.C."/>
            <person name="Malmstrom R."/>
            <person name="Stieglmeier M."/>
            <person name="Klingl A."/>
            <person name="Woyke T."/>
            <person name="Ryan C.M."/>
            <person name="Banfield J.F."/>
        </authorList>
    </citation>
    <scope>NUCLEOTIDE SEQUENCE [LARGE SCALE GENOMIC DNA]</scope>
</reference>
<proteinExistence type="inferred from homology"/>
<dbReference type="GO" id="GO:0032259">
    <property type="term" value="P:methylation"/>
    <property type="evidence" value="ECO:0007669"/>
    <property type="project" value="UniProtKB-KW"/>
</dbReference>
<comment type="pathway">
    <text evidence="5">Pyrimidine metabolism; dTTP biosynthesis.</text>
</comment>
<evidence type="ECO:0000256" key="6">
    <source>
        <dbReference type="PROSITE-ProRule" id="PRU10016"/>
    </source>
</evidence>
<accession>A0A2M7X377</accession>
<dbReference type="GO" id="GO:0006231">
    <property type="term" value="P:dTMP biosynthetic process"/>
    <property type="evidence" value="ECO:0007669"/>
    <property type="project" value="UniProtKB-UniRule"/>
</dbReference>
<keyword evidence="7" id="KW-0472">Membrane</keyword>
<keyword evidence="7" id="KW-1133">Transmembrane helix</keyword>
<keyword evidence="5" id="KW-0963">Cytoplasm</keyword>
<keyword evidence="4 5" id="KW-0545">Nucleotide biosynthesis</keyword>
<dbReference type="Pfam" id="PF00303">
    <property type="entry name" value="Thymidylat_synt"/>
    <property type="match status" value="1"/>
</dbReference>
<dbReference type="Proteomes" id="UP000231195">
    <property type="component" value="Unassembled WGS sequence"/>
</dbReference>
<comment type="subcellular location">
    <subcellularLocation>
        <location evidence="5">Cytoplasm</location>
    </subcellularLocation>
</comment>
<comment type="similarity">
    <text evidence="5">Belongs to the thymidylate synthase family. Bacterial-type ThyA subfamily.</text>
</comment>
<dbReference type="Gene3D" id="3.30.572.10">
    <property type="entry name" value="Thymidylate synthase/dCMP hydroxymethylase domain"/>
    <property type="match status" value="1"/>
</dbReference>
<dbReference type="EC" id="2.1.1.45" evidence="1 5"/>
<dbReference type="InterPro" id="IPR045097">
    <property type="entry name" value="Thymidate_synth/dCMP_Mease"/>
</dbReference>
<comment type="function">
    <text evidence="5">Catalyzes the reductive methylation of 2'-deoxyuridine-5'-monophosphate (dUMP) to 2'-deoxythymidine-5'-monophosphate (dTMP) while utilizing 5,10-methylenetetrahydrofolate (mTHF) as the methyl donor and reductant in the reaction, yielding dihydrofolate (DHF) as a by-product. This enzymatic reaction provides an intracellular de novo source of dTMP, an essential precursor for DNA biosynthesis.</text>
</comment>
<dbReference type="InterPro" id="IPR036926">
    <property type="entry name" value="Thymidate_synth/dCMP_Mease_sf"/>
</dbReference>
<comment type="catalytic activity">
    <reaction evidence="5">
        <text>dUMP + (6R)-5,10-methylene-5,6,7,8-tetrahydrofolate = 7,8-dihydrofolate + dTMP</text>
        <dbReference type="Rhea" id="RHEA:12104"/>
        <dbReference type="ChEBI" id="CHEBI:15636"/>
        <dbReference type="ChEBI" id="CHEBI:57451"/>
        <dbReference type="ChEBI" id="CHEBI:63528"/>
        <dbReference type="ChEBI" id="CHEBI:246422"/>
        <dbReference type="EC" id="2.1.1.45"/>
    </reaction>
</comment>
<feature type="active site" evidence="6">
    <location>
        <position position="147"/>
    </location>
</feature>
<feature type="active site" description="Nucleophile" evidence="5">
    <location>
        <position position="147"/>
    </location>
</feature>
<dbReference type="AlphaFoldDB" id="A0A2M7X377"/>
<feature type="binding site" evidence="5">
    <location>
        <position position="172"/>
    </location>
    <ligand>
        <name>(6R)-5,10-methylene-5,6,7,8-tetrahydrofolate</name>
        <dbReference type="ChEBI" id="CHEBI:15636"/>
    </ligand>
</feature>
<comment type="subunit">
    <text evidence="5">Homodimer.</text>
</comment>
<evidence type="ECO:0000259" key="8">
    <source>
        <dbReference type="Pfam" id="PF00303"/>
    </source>
</evidence>
<evidence type="ECO:0000313" key="10">
    <source>
        <dbReference type="Proteomes" id="UP000231195"/>
    </source>
</evidence>
<dbReference type="GO" id="GO:0005829">
    <property type="term" value="C:cytosol"/>
    <property type="evidence" value="ECO:0007669"/>
    <property type="project" value="TreeGrafter"/>
</dbReference>
<dbReference type="EMBL" id="PFWZ01000071">
    <property type="protein sequence ID" value="PJA40613.1"/>
    <property type="molecule type" value="Genomic_DNA"/>
</dbReference>
<sequence>MQQYLAILKHVFDNGEDVVGRNGTVRKLFAPGQFDWDLRKGFPILTTKKILWGVVLSELIVFIQGNCRLDDFTDRDCNIWTANANQFGGKTGRIYGVQWRHWQTADGKEIDQLAHVINTITSNPQDRRMIVSAWNPGDMDFMCLPPCHVMFQLDVSADGKGLSLFMFQRSIDMFLGFPFNIASYATLLTLLAHISNLEARRLVISLGNAHIYESHFEQVAEQLRRTPNELPTLTINPRIKTLDDVDSILTSDDFELSDYNPQPFIRAKMIA</sequence>
<dbReference type="CDD" id="cd00351">
    <property type="entry name" value="TS_Pyrimidine_HMase"/>
    <property type="match status" value="1"/>
</dbReference>
<dbReference type="GO" id="GO:0004799">
    <property type="term" value="F:thymidylate synthase activity"/>
    <property type="evidence" value="ECO:0007669"/>
    <property type="project" value="UniProtKB-UniRule"/>
</dbReference>
<dbReference type="PRINTS" id="PR00108">
    <property type="entry name" value="THYMDSNTHASE"/>
</dbReference>
<protein>
    <recommendedName>
        <fullName evidence="1 5">Thymidylate synthase</fullName>
        <shortName evidence="5">TS</shortName>
        <shortName evidence="5">TSase</shortName>
        <ecNumber evidence="1 5">2.1.1.45</ecNumber>
    </recommendedName>
</protein>
<dbReference type="UniPathway" id="UPA00575"/>
<dbReference type="InterPro" id="IPR023451">
    <property type="entry name" value="Thymidate_synth/dCMP_Mease_dom"/>
</dbReference>
<feature type="domain" description="Thymidylate synthase/dCMP hydroxymethylase" evidence="8">
    <location>
        <begin position="2"/>
        <end position="270"/>
    </location>
</feature>
<feature type="binding site" description="in other chain" evidence="5">
    <location>
        <position position="180"/>
    </location>
    <ligand>
        <name>dUMP</name>
        <dbReference type="ChEBI" id="CHEBI:246422"/>
        <note>ligand shared between dimeric partners</note>
    </ligand>
</feature>
<keyword evidence="2 5" id="KW-0489">Methyltransferase</keyword>
<dbReference type="InterPro" id="IPR000398">
    <property type="entry name" value="Thymidylate_synthase"/>
</dbReference>
<feature type="binding site" description="in other chain" evidence="5">
    <location>
        <begin position="169"/>
        <end position="172"/>
    </location>
    <ligand>
        <name>dUMP</name>
        <dbReference type="ChEBI" id="CHEBI:246422"/>
        <note>ligand shared between dimeric partners</note>
    </ligand>
</feature>
<dbReference type="PANTHER" id="PTHR11548">
    <property type="entry name" value="THYMIDYLATE SYNTHASE 1"/>
    <property type="match status" value="1"/>
</dbReference>
<name>A0A2M7X377_UNCKA</name>
<dbReference type="SUPFAM" id="SSF55831">
    <property type="entry name" value="Thymidylate synthase/dCMP hydroxymethylase"/>
    <property type="match status" value="1"/>
</dbReference>
<gene>
    <name evidence="5 9" type="primary">thyA</name>
    <name evidence="9" type="ORF">CO179_01735</name>
</gene>
<evidence type="ECO:0000256" key="2">
    <source>
        <dbReference type="ARBA" id="ARBA00022603"/>
    </source>
</evidence>
<dbReference type="NCBIfam" id="TIGR03284">
    <property type="entry name" value="thym_sym"/>
    <property type="match status" value="1"/>
</dbReference>
<dbReference type="PROSITE" id="PS00091">
    <property type="entry name" value="THYMIDYLATE_SYNTHASE"/>
    <property type="match status" value="1"/>
</dbReference>
<evidence type="ECO:0000313" key="9">
    <source>
        <dbReference type="EMBL" id="PJA40613.1"/>
    </source>
</evidence>
<dbReference type="InterPro" id="IPR020940">
    <property type="entry name" value="Thymidylate_synthase_AS"/>
</dbReference>
<comment type="caution">
    <text evidence="9">The sequence shown here is derived from an EMBL/GenBank/DDBJ whole genome shotgun (WGS) entry which is preliminary data.</text>
</comment>
<evidence type="ECO:0000256" key="7">
    <source>
        <dbReference type="SAM" id="Phobius"/>
    </source>
</evidence>
<dbReference type="HAMAP" id="MF_00008">
    <property type="entry name" value="Thymidy_synth_bact"/>
    <property type="match status" value="1"/>
</dbReference>
<evidence type="ECO:0000256" key="3">
    <source>
        <dbReference type="ARBA" id="ARBA00022679"/>
    </source>
</evidence>
<evidence type="ECO:0000256" key="4">
    <source>
        <dbReference type="ARBA" id="ARBA00022727"/>
    </source>
</evidence>
<organism evidence="9 10">
    <name type="scientific">candidate division WWE3 bacterium CG_4_9_14_3_um_filter_39_7</name>
    <dbReference type="NCBI Taxonomy" id="1975080"/>
    <lineage>
        <taxon>Bacteria</taxon>
        <taxon>Katanobacteria</taxon>
    </lineage>
</organism>
<dbReference type="PANTHER" id="PTHR11548:SF1">
    <property type="entry name" value="THYMIDYLATE SYNTHASE 1"/>
    <property type="match status" value="1"/>
</dbReference>
<feature type="binding site" description="in other chain" evidence="5">
    <location>
        <begin position="210"/>
        <end position="212"/>
    </location>
    <ligand>
        <name>dUMP</name>
        <dbReference type="ChEBI" id="CHEBI:246422"/>
        <note>ligand shared between dimeric partners</note>
    </ligand>
</feature>
<keyword evidence="3 5" id="KW-0808">Transferase</keyword>
<dbReference type="GO" id="GO:0006235">
    <property type="term" value="P:dTTP biosynthetic process"/>
    <property type="evidence" value="ECO:0007669"/>
    <property type="project" value="UniProtKB-UniRule"/>
</dbReference>
<keyword evidence="7" id="KW-0812">Transmembrane</keyword>
<feature type="transmembrane region" description="Helical" evidence="7">
    <location>
        <begin position="173"/>
        <end position="192"/>
    </location>
</feature>